<evidence type="ECO:0000313" key="1">
    <source>
        <dbReference type="EMBL" id="KHJ32982.1"/>
    </source>
</evidence>
<dbReference type="STRING" id="52586.A0A0B1P2S2"/>
<reference evidence="1 2" key="1">
    <citation type="journal article" date="2014" name="BMC Genomics">
        <title>Adaptive genomic structural variation in the grape powdery mildew pathogen, Erysiphe necator.</title>
        <authorList>
            <person name="Jones L."/>
            <person name="Riaz S."/>
            <person name="Morales-Cruz A."/>
            <person name="Amrine K.C."/>
            <person name="McGuire B."/>
            <person name="Gubler W.D."/>
            <person name="Walker M.A."/>
            <person name="Cantu D."/>
        </authorList>
    </citation>
    <scope>NUCLEOTIDE SEQUENCE [LARGE SCALE GENOMIC DNA]</scope>
    <source>
        <strain evidence="2">c</strain>
    </source>
</reference>
<dbReference type="Proteomes" id="UP000030854">
    <property type="component" value="Unassembled WGS sequence"/>
</dbReference>
<dbReference type="HOGENOM" id="CLU_1670680_0_0_1"/>
<comment type="caution">
    <text evidence="1">The sequence shown here is derived from an EMBL/GenBank/DDBJ whole genome shotgun (WGS) entry which is preliminary data.</text>
</comment>
<dbReference type="Pfam" id="PF14223">
    <property type="entry name" value="Retrotran_gag_2"/>
    <property type="match status" value="1"/>
</dbReference>
<gene>
    <name evidence="1" type="ORF">EV44_g5489</name>
</gene>
<protein>
    <submittedName>
        <fullName evidence="1">Uncharacterized protein</fullName>
    </submittedName>
</protein>
<proteinExistence type="predicted"/>
<dbReference type="EMBL" id="JNVN01001695">
    <property type="protein sequence ID" value="KHJ32982.1"/>
    <property type="molecule type" value="Genomic_DNA"/>
</dbReference>
<sequence length="158" mass="18185">MEVLLRKEMTNIISETDDVSPEINSSALSSKQLCLDNGPLTQVKHINRAQVMWKALENILCATGFCSEFILCRHFYDTKLTKFNTMEEFLNRIKQHSDGLDVKDIKLPRQILFALNLNNLSLDYRPLVTSITQCLRSNKNAFTKESLFSNLLDESKRL</sequence>
<evidence type="ECO:0000313" key="2">
    <source>
        <dbReference type="Proteomes" id="UP000030854"/>
    </source>
</evidence>
<accession>A0A0B1P2S2</accession>
<organism evidence="1 2">
    <name type="scientific">Uncinula necator</name>
    <name type="common">Grape powdery mildew</name>
    <dbReference type="NCBI Taxonomy" id="52586"/>
    <lineage>
        <taxon>Eukaryota</taxon>
        <taxon>Fungi</taxon>
        <taxon>Dikarya</taxon>
        <taxon>Ascomycota</taxon>
        <taxon>Pezizomycotina</taxon>
        <taxon>Leotiomycetes</taxon>
        <taxon>Erysiphales</taxon>
        <taxon>Erysiphaceae</taxon>
        <taxon>Erysiphe</taxon>
    </lineage>
</organism>
<dbReference type="AlphaFoldDB" id="A0A0B1P2S2"/>
<keyword evidence="2" id="KW-1185">Reference proteome</keyword>
<name>A0A0B1P2S2_UNCNE</name>